<dbReference type="AlphaFoldDB" id="A0A6C0U5W2"/>
<organism evidence="1 2">
    <name type="scientific">Kineobactrum salinum</name>
    <dbReference type="NCBI Taxonomy" id="2708301"/>
    <lineage>
        <taxon>Bacteria</taxon>
        <taxon>Pseudomonadati</taxon>
        <taxon>Pseudomonadota</taxon>
        <taxon>Gammaproteobacteria</taxon>
        <taxon>Cellvibrionales</taxon>
        <taxon>Halieaceae</taxon>
        <taxon>Kineobactrum</taxon>
    </lineage>
</organism>
<dbReference type="KEGG" id="kim:G3T16_13835"/>
<reference evidence="1 2" key="1">
    <citation type="submission" date="2020-02" db="EMBL/GenBank/DDBJ databases">
        <title>Genome sequencing for Kineobactrum sp. M2.</title>
        <authorList>
            <person name="Park S.-J."/>
        </authorList>
    </citation>
    <scope>NUCLEOTIDE SEQUENCE [LARGE SCALE GENOMIC DNA]</scope>
    <source>
        <strain evidence="1 2">M2</strain>
    </source>
</reference>
<keyword evidence="2" id="KW-1185">Reference proteome</keyword>
<accession>A0A6C0U5W2</accession>
<proteinExistence type="predicted"/>
<dbReference type="Proteomes" id="UP000477680">
    <property type="component" value="Chromosome"/>
</dbReference>
<sequence>MPEIASPMIHRESFLAALAGLDSRRFARAVPAYQHSILTTASFSLPCPWTGAAVTAGACYLGNISPLGFGDLVVAYRLACRQPIWLLAGSVKDGYPLLEAFVPGSGERLWCRGPDYSEQLAPLRQQLTALEHSAADALAQPPPGPPTLLLGHPNFAHHLWNELSALACWLEQEPAGLDRCRLDLLYEPLLPVTALFAAQPALSCQRVDVARLLGLQASMVTRIGGSCIPTDLRGRLHEAAARLHSRHLVAPMERALQGCAPVFWLTVRVDSRTAVNEDEFLAALVRALLAVYPRAGFMIDGFSWPADFDQPIYSSPAEKPVEAATLGLRPGPIESLAQLFRERERAIADNLEPLLARLARLAGLAPVVVNLSGLGMTEVIHLGRLADYYISHTGTLQHKIAWLHNIPGFVHANRTGLGRGVGRWLAAQLEDGIAPDLLSVELVEDRPTIRGFNQVERNRDYCIVDVDAAVAQVLASIRRHGIG</sequence>
<evidence type="ECO:0000313" key="1">
    <source>
        <dbReference type="EMBL" id="QIB66327.1"/>
    </source>
</evidence>
<evidence type="ECO:0000313" key="2">
    <source>
        <dbReference type="Proteomes" id="UP000477680"/>
    </source>
</evidence>
<name>A0A6C0U5W2_9GAMM</name>
<dbReference type="RefSeq" id="WP_163495761.1">
    <property type="nucleotide sequence ID" value="NZ_CP048711.1"/>
</dbReference>
<dbReference type="EMBL" id="CP048711">
    <property type="protein sequence ID" value="QIB66327.1"/>
    <property type="molecule type" value="Genomic_DNA"/>
</dbReference>
<protein>
    <submittedName>
        <fullName evidence="1">Uncharacterized protein</fullName>
    </submittedName>
</protein>
<gene>
    <name evidence="1" type="ORF">G3T16_13835</name>
</gene>